<evidence type="ECO:0000313" key="3">
    <source>
        <dbReference type="WBParaSite" id="L893_g29233.t1"/>
    </source>
</evidence>
<feature type="transmembrane region" description="Helical" evidence="1">
    <location>
        <begin position="25"/>
        <end position="47"/>
    </location>
</feature>
<dbReference type="Pfam" id="PF10321">
    <property type="entry name" value="7TM_GPCR_Srt"/>
    <property type="match status" value="1"/>
</dbReference>
<dbReference type="AlphaFoldDB" id="A0A1I7ZSZ1"/>
<sequence>MPGIAQHFVLISFVSSFLQKNYRHMFINVGTFLILVVLYSCVVFVTCRKTKQDKLQRQAAFQSAAICGFAMGADIFCIIVQNIDEPSTSMCYIANFAWQLAHDLLDRRRQPDAYPE</sequence>
<protein>
    <submittedName>
        <fullName evidence="3">G_PROTEIN_RECEP_F2_4 domain-containing protein</fullName>
    </submittedName>
</protein>
<evidence type="ECO:0000313" key="2">
    <source>
        <dbReference type="Proteomes" id="UP000095287"/>
    </source>
</evidence>
<keyword evidence="1" id="KW-0812">Transmembrane</keyword>
<keyword evidence="1" id="KW-0472">Membrane</keyword>
<accession>A0A1I7ZSZ1</accession>
<reference evidence="3" key="1">
    <citation type="submission" date="2016-11" db="UniProtKB">
        <authorList>
            <consortium name="WormBaseParasite"/>
        </authorList>
    </citation>
    <scope>IDENTIFICATION</scope>
</reference>
<keyword evidence="2" id="KW-1185">Reference proteome</keyword>
<evidence type="ECO:0000256" key="1">
    <source>
        <dbReference type="SAM" id="Phobius"/>
    </source>
</evidence>
<feature type="transmembrane region" description="Helical" evidence="1">
    <location>
        <begin position="59"/>
        <end position="81"/>
    </location>
</feature>
<proteinExistence type="predicted"/>
<dbReference type="WBParaSite" id="L893_g29233.t1">
    <property type="protein sequence ID" value="L893_g29233.t1"/>
    <property type="gene ID" value="L893_g29233"/>
</dbReference>
<keyword evidence="1" id="KW-1133">Transmembrane helix</keyword>
<dbReference type="Proteomes" id="UP000095287">
    <property type="component" value="Unplaced"/>
</dbReference>
<name>A0A1I7ZSZ1_9BILA</name>
<organism evidence="2 3">
    <name type="scientific">Steinernema glaseri</name>
    <dbReference type="NCBI Taxonomy" id="37863"/>
    <lineage>
        <taxon>Eukaryota</taxon>
        <taxon>Metazoa</taxon>
        <taxon>Ecdysozoa</taxon>
        <taxon>Nematoda</taxon>
        <taxon>Chromadorea</taxon>
        <taxon>Rhabditida</taxon>
        <taxon>Tylenchina</taxon>
        <taxon>Panagrolaimomorpha</taxon>
        <taxon>Strongyloidoidea</taxon>
        <taxon>Steinernematidae</taxon>
        <taxon>Steinernema</taxon>
    </lineage>
</organism>
<dbReference type="InterPro" id="IPR019425">
    <property type="entry name" value="7TM_GPCR_serpentine_rcpt_Srt"/>
</dbReference>